<reference evidence="4 5" key="1">
    <citation type="submission" date="2020-01" db="EMBL/GenBank/DDBJ databases">
        <title>Complete genome of Aeromonas media MC64.</title>
        <authorList>
            <person name="Cao G."/>
            <person name="Fu J."/>
            <person name="Zhong C."/>
        </authorList>
    </citation>
    <scope>NUCLEOTIDE SEQUENCE [LARGE SCALE GENOMIC DNA]</scope>
    <source>
        <strain evidence="4 5">MC64</strain>
    </source>
</reference>
<sequence>MEEIIRADLHNRQHGEALVYLLNEYAKDEMGGGSPLADEVKANLAQALAARSGAHVLLAWVDGQPAGVATCFEGFSTFACRPLLNLHDLAVHPDHRGRGLGKRLLAQVEQLARELDCCKLTLEVLEGNKVAQAAYLASGFAGYELDPQVGRALFWQKKL</sequence>
<evidence type="ECO:0000256" key="2">
    <source>
        <dbReference type="ARBA" id="ARBA00023315"/>
    </source>
</evidence>
<accession>A0AAE6VPR7</accession>
<dbReference type="SUPFAM" id="SSF55729">
    <property type="entry name" value="Acyl-CoA N-acyltransferases (Nat)"/>
    <property type="match status" value="1"/>
</dbReference>
<feature type="domain" description="N-acetyltransferase" evidence="3">
    <location>
        <begin position="9"/>
        <end position="159"/>
    </location>
</feature>
<dbReference type="CDD" id="cd04301">
    <property type="entry name" value="NAT_SF"/>
    <property type="match status" value="1"/>
</dbReference>
<keyword evidence="1" id="KW-0808">Transferase</keyword>
<dbReference type="RefSeq" id="WP_161507601.1">
    <property type="nucleotide sequence ID" value="NZ_CAWPID010000001.1"/>
</dbReference>
<dbReference type="InterPro" id="IPR000182">
    <property type="entry name" value="GNAT_dom"/>
</dbReference>
<dbReference type="Gene3D" id="3.40.630.30">
    <property type="match status" value="1"/>
</dbReference>
<dbReference type="EMBL" id="CP047962">
    <property type="protein sequence ID" value="QHQ52831.1"/>
    <property type="molecule type" value="Genomic_DNA"/>
</dbReference>
<name>A0AAE6VPR7_AERME</name>
<proteinExistence type="predicted"/>
<evidence type="ECO:0000256" key="1">
    <source>
        <dbReference type="ARBA" id="ARBA00022679"/>
    </source>
</evidence>
<dbReference type="AlphaFoldDB" id="A0AAE6VPR7"/>
<protein>
    <submittedName>
        <fullName evidence="4">GNAT family N-acetyltransferase</fullName>
    </submittedName>
</protein>
<dbReference type="Pfam" id="PF00583">
    <property type="entry name" value="Acetyltransf_1"/>
    <property type="match status" value="1"/>
</dbReference>
<dbReference type="Proteomes" id="UP000463871">
    <property type="component" value="Chromosome"/>
</dbReference>
<keyword evidence="2" id="KW-0012">Acyltransferase</keyword>
<dbReference type="PROSITE" id="PS51186">
    <property type="entry name" value="GNAT"/>
    <property type="match status" value="1"/>
</dbReference>
<dbReference type="GO" id="GO:0016747">
    <property type="term" value="F:acyltransferase activity, transferring groups other than amino-acyl groups"/>
    <property type="evidence" value="ECO:0007669"/>
    <property type="project" value="InterPro"/>
</dbReference>
<evidence type="ECO:0000313" key="4">
    <source>
        <dbReference type="EMBL" id="QHQ52831.1"/>
    </source>
</evidence>
<evidence type="ECO:0000259" key="3">
    <source>
        <dbReference type="PROSITE" id="PS51186"/>
    </source>
</evidence>
<dbReference type="InterPro" id="IPR016181">
    <property type="entry name" value="Acyl_CoA_acyltransferase"/>
</dbReference>
<gene>
    <name evidence="4" type="ORF">GWI30_19620</name>
</gene>
<dbReference type="PANTHER" id="PTHR43877">
    <property type="entry name" value="AMINOALKYLPHOSPHONATE N-ACETYLTRANSFERASE-RELATED-RELATED"/>
    <property type="match status" value="1"/>
</dbReference>
<evidence type="ECO:0000313" key="5">
    <source>
        <dbReference type="Proteomes" id="UP000463871"/>
    </source>
</evidence>
<organism evidence="4 5">
    <name type="scientific">Aeromonas media</name>
    <dbReference type="NCBI Taxonomy" id="651"/>
    <lineage>
        <taxon>Bacteria</taxon>
        <taxon>Pseudomonadati</taxon>
        <taxon>Pseudomonadota</taxon>
        <taxon>Gammaproteobacteria</taxon>
        <taxon>Aeromonadales</taxon>
        <taxon>Aeromonadaceae</taxon>
        <taxon>Aeromonas</taxon>
    </lineage>
</organism>
<dbReference type="InterPro" id="IPR050832">
    <property type="entry name" value="Bact_Acetyltransf"/>
</dbReference>